<proteinExistence type="predicted"/>
<feature type="signal peptide" evidence="2">
    <location>
        <begin position="1"/>
        <end position="19"/>
    </location>
</feature>
<gene>
    <name evidence="3" type="ORF">IFJ97_05140</name>
</gene>
<dbReference type="InterPro" id="IPR025961">
    <property type="entry name" value="Metal_resist"/>
</dbReference>
<accession>A0A8J6Y5P4</accession>
<evidence type="ECO:0000313" key="3">
    <source>
        <dbReference type="EMBL" id="MBD3870727.1"/>
    </source>
</evidence>
<evidence type="ECO:0000256" key="2">
    <source>
        <dbReference type="SAM" id="SignalP"/>
    </source>
</evidence>
<evidence type="ECO:0000256" key="1">
    <source>
        <dbReference type="SAM" id="MobiDB-lite"/>
    </source>
</evidence>
<dbReference type="Gene3D" id="1.20.120.1490">
    <property type="match status" value="1"/>
</dbReference>
<feature type="chain" id="PRO_5035319806" evidence="2">
    <location>
        <begin position="20"/>
        <end position="161"/>
    </location>
</feature>
<reference evidence="3 4" key="1">
    <citation type="submission" date="2020-08" db="EMBL/GenBank/DDBJ databases">
        <title>Acidobacteriota in marine sediments use diverse sulfur dissimilation pathways.</title>
        <authorList>
            <person name="Wasmund K."/>
        </authorList>
    </citation>
    <scope>NUCLEOTIDE SEQUENCE [LARGE SCALE GENOMIC DNA]</scope>
    <source>
        <strain evidence="3">MAG AM3-A</strain>
    </source>
</reference>
<organism evidence="3 4">
    <name type="scientific">Candidatus Sulfomarinibacter kjeldsenii</name>
    <dbReference type="NCBI Taxonomy" id="2885994"/>
    <lineage>
        <taxon>Bacteria</taxon>
        <taxon>Pseudomonadati</taxon>
        <taxon>Acidobacteriota</taxon>
        <taxon>Thermoanaerobaculia</taxon>
        <taxon>Thermoanaerobaculales</taxon>
        <taxon>Candidatus Sulfomarinibacteraceae</taxon>
        <taxon>Candidatus Sulfomarinibacter</taxon>
    </lineage>
</organism>
<dbReference type="EMBL" id="JACXWA010000085">
    <property type="protein sequence ID" value="MBD3870727.1"/>
    <property type="molecule type" value="Genomic_DNA"/>
</dbReference>
<protein>
    <submittedName>
        <fullName evidence="3">Periplasmic heavy metal sensor</fullName>
    </submittedName>
</protein>
<feature type="region of interest" description="Disordered" evidence="1">
    <location>
        <begin position="130"/>
        <end position="161"/>
    </location>
</feature>
<sequence>MKKTLIIIAVLAVAGPLAANDFDLPPGKWWENPRLVNHIGLADEQQDQIRGIVYQHARKMIDLKADVDRAGLDLADSVDQQEFDPAPVRSAYAVFQTARQKLENERFEMLLEVRLVLTYEQWRKIEEIKQRMKQNRPQQERRPGARGEGFQRPQGERPPGY</sequence>
<comment type="caution">
    <text evidence="3">The sequence shown here is derived from an EMBL/GenBank/DDBJ whole genome shotgun (WGS) entry which is preliminary data.</text>
</comment>
<dbReference type="Pfam" id="PF13801">
    <property type="entry name" value="Metal_resist"/>
    <property type="match status" value="1"/>
</dbReference>
<dbReference type="AlphaFoldDB" id="A0A8J6Y5P4"/>
<keyword evidence="2" id="KW-0732">Signal</keyword>
<evidence type="ECO:0000313" key="4">
    <source>
        <dbReference type="Proteomes" id="UP000598633"/>
    </source>
</evidence>
<dbReference type="Proteomes" id="UP000598633">
    <property type="component" value="Unassembled WGS sequence"/>
</dbReference>
<name>A0A8J6Y5P4_9BACT</name>